<dbReference type="STRING" id="272633.gene:10731287"/>
<evidence type="ECO:0000256" key="1">
    <source>
        <dbReference type="ARBA" id="ARBA00022448"/>
    </source>
</evidence>
<evidence type="ECO:0000313" key="5">
    <source>
        <dbReference type="EMBL" id="BAC43979.1"/>
    </source>
</evidence>
<keyword evidence="6" id="KW-1185">Reference proteome</keyword>
<dbReference type="InterPro" id="IPR017871">
    <property type="entry name" value="ABC_transporter-like_CS"/>
</dbReference>
<reference evidence="5 6" key="1">
    <citation type="journal article" date="2002" name="Nucleic Acids Res.">
        <title>The complete genomic sequence of Mycoplasma penetrans, an intracellular bacterial pathogen in humans.</title>
        <authorList>
            <person name="Sasaki Y."/>
            <person name="Ishikawa J."/>
            <person name="Yamashita A."/>
            <person name="Oshima K."/>
            <person name="Kenri T."/>
            <person name="Furuya K."/>
            <person name="Yoshino C."/>
            <person name="Horino A."/>
            <person name="Shiba T."/>
            <person name="Sasaki T."/>
            <person name="Hattori M."/>
        </authorList>
    </citation>
    <scope>NUCLEOTIDE SEQUENCE [LARGE SCALE GENOMIC DNA]</scope>
    <source>
        <strain evidence="5 6">HF-2</strain>
    </source>
</reference>
<keyword evidence="2" id="KW-0547">Nucleotide-binding</keyword>
<evidence type="ECO:0000256" key="3">
    <source>
        <dbReference type="ARBA" id="ARBA00022840"/>
    </source>
</evidence>
<dbReference type="InterPro" id="IPR027417">
    <property type="entry name" value="P-loop_NTPase"/>
</dbReference>
<accession>Q8EWL5</accession>
<feature type="domain" description="ABC transporter" evidence="4">
    <location>
        <begin position="5"/>
        <end position="231"/>
    </location>
</feature>
<dbReference type="Pfam" id="PF00005">
    <property type="entry name" value="ABC_tran"/>
    <property type="match status" value="1"/>
</dbReference>
<evidence type="ECO:0000313" key="6">
    <source>
        <dbReference type="Proteomes" id="UP000002522"/>
    </source>
</evidence>
<dbReference type="HOGENOM" id="CLU_000604_1_2_14"/>
<dbReference type="RefSeq" id="WP_011077015.1">
    <property type="nucleotide sequence ID" value="NC_004432.1"/>
</dbReference>
<dbReference type="eggNOG" id="COG1131">
    <property type="taxonomic scope" value="Bacteria"/>
</dbReference>
<dbReference type="Gene3D" id="3.40.50.300">
    <property type="entry name" value="P-loop containing nucleotide triphosphate hydrolases"/>
    <property type="match status" value="1"/>
</dbReference>
<dbReference type="InterPro" id="IPR003593">
    <property type="entry name" value="AAA+_ATPase"/>
</dbReference>
<dbReference type="PANTHER" id="PTHR42734">
    <property type="entry name" value="METAL TRANSPORT SYSTEM ATP-BINDING PROTEIN TM_0124-RELATED"/>
    <property type="match status" value="1"/>
</dbReference>
<keyword evidence="3 5" id="KW-0067">ATP-binding</keyword>
<dbReference type="SMART" id="SM00382">
    <property type="entry name" value="AAA"/>
    <property type="match status" value="1"/>
</dbReference>
<dbReference type="PROSITE" id="PS50893">
    <property type="entry name" value="ABC_TRANSPORTER_2"/>
    <property type="match status" value="1"/>
</dbReference>
<dbReference type="EMBL" id="BA000026">
    <property type="protein sequence ID" value="BAC43979.1"/>
    <property type="molecule type" value="Genomic_DNA"/>
</dbReference>
<gene>
    <name evidence="5" type="ordered locus">MYPE1880</name>
</gene>
<dbReference type="KEGG" id="mpe:MYPE1880"/>
<dbReference type="InParanoid" id="Q8EWL5"/>
<organism evidence="5 6">
    <name type="scientific">Malacoplasma penetrans (strain HF-2)</name>
    <name type="common">Mycoplasma penetrans</name>
    <dbReference type="NCBI Taxonomy" id="272633"/>
    <lineage>
        <taxon>Bacteria</taxon>
        <taxon>Bacillati</taxon>
        <taxon>Mycoplasmatota</taxon>
        <taxon>Mycoplasmoidales</taxon>
        <taxon>Mycoplasmoidaceae</taxon>
        <taxon>Malacoplasma</taxon>
    </lineage>
</organism>
<dbReference type="InterPro" id="IPR003439">
    <property type="entry name" value="ABC_transporter-like_ATP-bd"/>
</dbReference>
<dbReference type="GO" id="GO:0016887">
    <property type="term" value="F:ATP hydrolysis activity"/>
    <property type="evidence" value="ECO:0007669"/>
    <property type="project" value="InterPro"/>
</dbReference>
<evidence type="ECO:0000256" key="2">
    <source>
        <dbReference type="ARBA" id="ARBA00022741"/>
    </source>
</evidence>
<protein>
    <submittedName>
        <fullName evidence="5">ABC transporter ATP-binding protein</fullName>
    </submittedName>
</protein>
<evidence type="ECO:0000259" key="4">
    <source>
        <dbReference type="PROSITE" id="PS50893"/>
    </source>
</evidence>
<dbReference type="InterPro" id="IPR050153">
    <property type="entry name" value="Metal_Ion_Import_ABC"/>
</dbReference>
<keyword evidence="1" id="KW-0813">Transport</keyword>
<dbReference type="SUPFAM" id="SSF52540">
    <property type="entry name" value="P-loop containing nucleoside triphosphate hydrolases"/>
    <property type="match status" value="1"/>
</dbReference>
<proteinExistence type="predicted"/>
<dbReference type="AlphaFoldDB" id="Q8EWL5"/>
<sequence>MEKLISIKDLNKTYKTKKVKKVIFDNLSFDIYKGDRVGILGKNGVGKTTLLNTIIGKTKQDSGFIEFSESINNRLRDLGYLAQEFKFPFVFKVKDIYKTIKKDLIDNNLYDEQYDIKIREILDIDELFEKYYKKLSGGEKQKLNLLSVLLYRPKILILDEFSSNIDLETSIKIRNFFQTTESTLILVSHNVKEISEICNKLIFLKEGKIYKKLESKNINEANIVKIFEKMEIKE</sequence>
<dbReference type="Proteomes" id="UP000002522">
    <property type="component" value="Chromosome"/>
</dbReference>
<dbReference type="PROSITE" id="PS00211">
    <property type="entry name" value="ABC_TRANSPORTER_1"/>
    <property type="match status" value="1"/>
</dbReference>
<name>Q8EWL5_MALP2</name>
<dbReference type="GO" id="GO:0005524">
    <property type="term" value="F:ATP binding"/>
    <property type="evidence" value="ECO:0007669"/>
    <property type="project" value="UniProtKB-KW"/>
</dbReference>